<dbReference type="STRING" id="1760988.SAMN02949497_3262"/>
<feature type="domain" description="Glucose-methanol-choline oxidoreductase C-terminal" evidence="7">
    <location>
        <begin position="388"/>
        <end position="513"/>
    </location>
</feature>
<keyword evidence="4" id="KW-0274">FAD</keyword>
<dbReference type="InterPro" id="IPR006076">
    <property type="entry name" value="FAD-dep_OxRdtase"/>
</dbReference>
<dbReference type="EMBL" id="FXAM01000001">
    <property type="protein sequence ID" value="SMF95885.1"/>
    <property type="molecule type" value="Genomic_DNA"/>
</dbReference>
<evidence type="ECO:0000259" key="7">
    <source>
        <dbReference type="Pfam" id="PF05199"/>
    </source>
</evidence>
<dbReference type="PANTHER" id="PTHR42784:SF1">
    <property type="entry name" value="PYRANOSE 2-OXIDASE"/>
    <property type="match status" value="1"/>
</dbReference>
<evidence type="ECO:0000256" key="3">
    <source>
        <dbReference type="ARBA" id="ARBA00022630"/>
    </source>
</evidence>
<dbReference type="InterPro" id="IPR007867">
    <property type="entry name" value="GMC_OxRtase_C"/>
</dbReference>
<protein>
    <submittedName>
        <fullName evidence="8">Choline dehydrogenase</fullName>
    </submittedName>
</protein>
<comment type="similarity">
    <text evidence="2">Belongs to the GMC oxidoreductase family.</text>
</comment>
<evidence type="ECO:0000256" key="1">
    <source>
        <dbReference type="ARBA" id="ARBA00001974"/>
    </source>
</evidence>
<dbReference type="Proteomes" id="UP000192923">
    <property type="component" value="Unassembled WGS sequence"/>
</dbReference>
<proteinExistence type="inferred from homology"/>
<evidence type="ECO:0000256" key="5">
    <source>
        <dbReference type="ARBA" id="ARBA00023002"/>
    </source>
</evidence>
<evidence type="ECO:0000256" key="4">
    <source>
        <dbReference type="ARBA" id="ARBA00022827"/>
    </source>
</evidence>
<dbReference type="Gene3D" id="3.50.50.60">
    <property type="entry name" value="FAD/NAD(P)-binding domain"/>
    <property type="match status" value="2"/>
</dbReference>
<evidence type="ECO:0000256" key="2">
    <source>
        <dbReference type="ARBA" id="ARBA00010790"/>
    </source>
</evidence>
<dbReference type="PANTHER" id="PTHR42784">
    <property type="entry name" value="PYRANOSE 2-OXIDASE"/>
    <property type="match status" value="1"/>
</dbReference>
<reference evidence="8 9" key="1">
    <citation type="submission" date="2016-12" db="EMBL/GenBank/DDBJ databases">
        <authorList>
            <person name="Song W.-J."/>
            <person name="Kurnit D.M."/>
        </authorList>
    </citation>
    <scope>NUCLEOTIDE SEQUENCE [LARGE SCALE GENOMIC DNA]</scope>
    <source>
        <strain evidence="8 9">175</strain>
    </source>
</reference>
<organism evidence="8 9">
    <name type="scientific">Methylomagnum ishizawai</name>
    <dbReference type="NCBI Taxonomy" id="1760988"/>
    <lineage>
        <taxon>Bacteria</taxon>
        <taxon>Pseudomonadati</taxon>
        <taxon>Pseudomonadota</taxon>
        <taxon>Gammaproteobacteria</taxon>
        <taxon>Methylococcales</taxon>
        <taxon>Methylococcaceae</taxon>
        <taxon>Methylomagnum</taxon>
    </lineage>
</organism>
<gene>
    <name evidence="8" type="ORF">SAMN02949497_3262</name>
</gene>
<evidence type="ECO:0000259" key="6">
    <source>
        <dbReference type="Pfam" id="PF01266"/>
    </source>
</evidence>
<dbReference type="Pfam" id="PF05199">
    <property type="entry name" value="GMC_oxred_C"/>
    <property type="match status" value="1"/>
</dbReference>
<comment type="cofactor">
    <cofactor evidence="1">
        <name>FAD</name>
        <dbReference type="ChEBI" id="CHEBI:57692"/>
    </cofactor>
</comment>
<dbReference type="OrthoDB" id="9787779at2"/>
<dbReference type="SUPFAM" id="SSF51905">
    <property type="entry name" value="FAD/NAD(P)-binding domain"/>
    <property type="match status" value="1"/>
</dbReference>
<keyword evidence="5" id="KW-0560">Oxidoreductase</keyword>
<dbReference type="RefSeq" id="WP_085214494.1">
    <property type="nucleotide sequence ID" value="NZ_FXAM01000001.1"/>
</dbReference>
<dbReference type="Pfam" id="PF01266">
    <property type="entry name" value="DAO"/>
    <property type="match status" value="1"/>
</dbReference>
<accession>A0A1Y6D7S5</accession>
<dbReference type="InterPro" id="IPR051473">
    <property type="entry name" value="P2Ox-like"/>
</dbReference>
<feature type="domain" description="FAD dependent oxidoreductase" evidence="6">
    <location>
        <begin position="17"/>
        <end position="233"/>
    </location>
</feature>
<evidence type="ECO:0000313" key="8">
    <source>
        <dbReference type="EMBL" id="SMF95885.1"/>
    </source>
</evidence>
<name>A0A1Y6D7S5_9GAMM</name>
<dbReference type="AlphaFoldDB" id="A0A1Y6D7S5"/>
<dbReference type="InterPro" id="IPR036188">
    <property type="entry name" value="FAD/NAD-bd_sf"/>
</dbReference>
<dbReference type="GO" id="GO:0016614">
    <property type="term" value="F:oxidoreductase activity, acting on CH-OH group of donors"/>
    <property type="evidence" value="ECO:0007669"/>
    <property type="project" value="InterPro"/>
</dbReference>
<keyword evidence="3" id="KW-0285">Flavoprotein</keyword>
<evidence type="ECO:0000313" key="9">
    <source>
        <dbReference type="Proteomes" id="UP000192923"/>
    </source>
</evidence>
<keyword evidence="9" id="KW-1185">Reference proteome</keyword>
<sequence length="526" mass="58822">MMIDARDMDDDRLVETDICIIGAGAAGIMIALEFAHSGMDICLLESGGLQVDRRTQRLQAIHNVGRKYNGLRFLRPRYFGGATNLWGGHCVPLRALNFERVSWIPYSGWPFGIETLRPYYARAQQHLDLGDNDCDPAQVAAELGLGLFPFSTDKVETVMSRYMGQTKFDARRFGSHYRGQIADAANITAYIYANVAAINRDKDTPHVRDVAVRTLTGRRFAVKAKHYVLAAGGVENARLLLLSNQIQGNGLGNDHDLVGRFFMEHIWYRSGKILPHNGHQPLRIYGAPQQSRAGWVQCHLALPEAVVRQYRIPDFRAEITINTPSAFDKLVELAHDARKNIMDIDALDTVALMAFQKYRKIFKQFVQAHAPTKYPVIYRLSNFVEQVPNPDSRIRLSEQRDALDLPKATIDWRISALDKQGIGVAHRLIAAEVERSGFGRMAVEMPENEPEILYGASGAGHHMGTTRMNVNPRWGVVDENCRIHGLDNIYIAGSSVFPTSGFANPTLTIIALALRLADHLKGVARR</sequence>